<dbReference type="PANTHER" id="PTHR33593">
    <property type="entry name" value="DUF1442 FAMILY PROTEIN"/>
    <property type="match status" value="1"/>
</dbReference>
<dbReference type="InterPro" id="IPR009902">
    <property type="entry name" value="DUF1442"/>
</dbReference>
<evidence type="ECO:0008006" key="4">
    <source>
        <dbReference type="Google" id="ProtNLM"/>
    </source>
</evidence>
<protein>
    <recommendedName>
        <fullName evidence="4">S-adenosyl-L-methionine-dependent methyltransferase</fullName>
    </recommendedName>
</protein>
<dbReference type="Pfam" id="PF07279">
    <property type="entry name" value="DUF1442"/>
    <property type="match status" value="1"/>
</dbReference>
<reference evidence="2" key="2">
    <citation type="submission" date="2022-03" db="EMBL/GenBank/DDBJ databases">
        <title>Draft title - Genomic analysis of global carrot germplasm unveils the trajectory of domestication and the origin of high carotenoid orange carrot.</title>
        <authorList>
            <person name="Iorizzo M."/>
            <person name="Ellison S."/>
            <person name="Senalik D."/>
            <person name="Macko-Podgorni A."/>
            <person name="Grzebelus D."/>
            <person name="Bostan H."/>
            <person name="Rolling W."/>
            <person name="Curaba J."/>
            <person name="Simon P."/>
        </authorList>
    </citation>
    <scope>NUCLEOTIDE SEQUENCE</scope>
    <source>
        <tissue evidence="2">Leaf</tissue>
    </source>
</reference>
<evidence type="ECO:0000313" key="2">
    <source>
        <dbReference type="EMBL" id="WOH01360.1"/>
    </source>
</evidence>
<dbReference type="AlphaFoldDB" id="A0A162A3W6"/>
<dbReference type="EMBL" id="LNRQ01000005">
    <property type="protein sequence ID" value="KZM94880.1"/>
    <property type="molecule type" value="Genomic_DNA"/>
</dbReference>
<dbReference type="InterPro" id="IPR029063">
    <property type="entry name" value="SAM-dependent_MTases_sf"/>
</dbReference>
<gene>
    <name evidence="1" type="ORF">DCAR_018122</name>
    <name evidence="2" type="ORF">DCAR_0520742</name>
</gene>
<keyword evidence="3" id="KW-1185">Reference proteome</keyword>
<proteinExistence type="predicted"/>
<dbReference type="EMBL" id="CP093347">
    <property type="protein sequence ID" value="WOH01360.1"/>
    <property type="molecule type" value="Genomic_DNA"/>
</dbReference>
<dbReference type="Proteomes" id="UP000077755">
    <property type="component" value="Chromosome 5"/>
</dbReference>
<evidence type="ECO:0000313" key="1">
    <source>
        <dbReference type="EMBL" id="KZM94880.1"/>
    </source>
</evidence>
<sequence>MGCWSAENATKAYLRTIKMGNTDKEPNVAEFISALSAGNNAQLMVVACATAAGSPALGLVAAADQTGGRVICIVRDEEELHTSISTLGWNASRVEFVVGEPQTLLSSEYRNADLVVIDCKLENREEIFKAVQISAARAKTNTTVLGYNAFCKDSWQWSGSKTQFLPIGDGLLMTTIAAKVEPSGGENGGLGKRSRWIVKVDKCTGEEHVFRVRSSHGRAIIKA</sequence>
<reference evidence="1" key="1">
    <citation type="journal article" date="2016" name="Nat. Genet.">
        <title>A high-quality carrot genome assembly provides new insights into carotenoid accumulation and asterid genome evolution.</title>
        <authorList>
            <person name="Iorizzo M."/>
            <person name="Ellison S."/>
            <person name="Senalik D."/>
            <person name="Zeng P."/>
            <person name="Satapoomin P."/>
            <person name="Huang J."/>
            <person name="Bowman M."/>
            <person name="Iovene M."/>
            <person name="Sanseverino W."/>
            <person name="Cavagnaro P."/>
            <person name="Yildiz M."/>
            <person name="Macko-Podgorni A."/>
            <person name="Moranska E."/>
            <person name="Grzebelus E."/>
            <person name="Grzebelus D."/>
            <person name="Ashrafi H."/>
            <person name="Zheng Z."/>
            <person name="Cheng S."/>
            <person name="Spooner D."/>
            <person name="Van Deynze A."/>
            <person name="Simon P."/>
        </authorList>
    </citation>
    <scope>NUCLEOTIDE SEQUENCE [LARGE SCALE GENOMIC DNA]</scope>
    <source>
        <tissue evidence="1">Leaf</tissue>
    </source>
</reference>
<organism evidence="1">
    <name type="scientific">Daucus carota subsp. sativus</name>
    <name type="common">Carrot</name>
    <dbReference type="NCBI Taxonomy" id="79200"/>
    <lineage>
        <taxon>Eukaryota</taxon>
        <taxon>Viridiplantae</taxon>
        <taxon>Streptophyta</taxon>
        <taxon>Embryophyta</taxon>
        <taxon>Tracheophyta</taxon>
        <taxon>Spermatophyta</taxon>
        <taxon>Magnoliopsida</taxon>
        <taxon>eudicotyledons</taxon>
        <taxon>Gunneridae</taxon>
        <taxon>Pentapetalae</taxon>
        <taxon>asterids</taxon>
        <taxon>campanulids</taxon>
        <taxon>Apiales</taxon>
        <taxon>Apiaceae</taxon>
        <taxon>Apioideae</taxon>
        <taxon>Scandiceae</taxon>
        <taxon>Daucinae</taxon>
        <taxon>Daucus</taxon>
        <taxon>Daucus sect. Daucus</taxon>
    </lineage>
</organism>
<dbReference type="STRING" id="79200.A0A162A3W6"/>
<dbReference type="Gene3D" id="3.40.50.150">
    <property type="entry name" value="Vaccinia Virus protein VP39"/>
    <property type="match status" value="1"/>
</dbReference>
<dbReference type="OMA" id="GYNALCM"/>
<accession>A0A162A3W6</accession>
<evidence type="ECO:0000313" key="3">
    <source>
        <dbReference type="Proteomes" id="UP000077755"/>
    </source>
</evidence>
<dbReference type="Gramene" id="KZM94880">
    <property type="protein sequence ID" value="KZM94880"/>
    <property type="gene ID" value="DCAR_018122"/>
</dbReference>
<dbReference type="PANTHER" id="PTHR33593:SF3">
    <property type="entry name" value="DUF1442 FAMILY PROTEIN"/>
    <property type="match status" value="1"/>
</dbReference>
<name>A0A162A3W6_DAUCS</name>